<feature type="transmembrane region" description="Helical" evidence="6">
    <location>
        <begin position="192"/>
        <end position="211"/>
    </location>
</feature>
<reference evidence="7 8" key="1">
    <citation type="submission" date="2023-07" db="EMBL/GenBank/DDBJ databases">
        <title>Genomic Encyclopedia of Type Strains, Phase IV (KMG-IV): sequencing the most valuable type-strain genomes for metagenomic binning, comparative biology and taxonomic classification.</title>
        <authorList>
            <person name="Goeker M."/>
        </authorList>
    </citation>
    <scope>NUCLEOTIDE SEQUENCE [LARGE SCALE GENOMIC DNA]</scope>
    <source>
        <strain evidence="7 8">DSM 15448</strain>
    </source>
</reference>
<comment type="subcellular location">
    <subcellularLocation>
        <location evidence="1">Endomembrane system</location>
        <topology evidence="1">Multi-pass membrane protein</topology>
    </subcellularLocation>
</comment>
<dbReference type="InterPro" id="IPR004254">
    <property type="entry name" value="AdipoR/HlyIII-related"/>
</dbReference>
<protein>
    <submittedName>
        <fullName evidence="7">Hemolysin III</fullName>
    </submittedName>
</protein>
<keyword evidence="4 6" id="KW-1133">Transmembrane helix</keyword>
<keyword evidence="5 6" id="KW-0472">Membrane</keyword>
<comment type="similarity">
    <text evidence="2">Belongs to the UPF0073 (Hly-III) family.</text>
</comment>
<accession>A0ABU0DQ01</accession>
<evidence type="ECO:0000256" key="5">
    <source>
        <dbReference type="ARBA" id="ARBA00023136"/>
    </source>
</evidence>
<sequence>MPYAYSRKEEAANAITHGLGALLSIAGLVVLIVFASLNGSPWQVVSVSIYGTTMLMMYLSSTILHSLKPGKAKDIFLFIDHSSIYLFIAGTYTPILLVLLRGPIGWTVLGVVWGVAILGIVFKIFFVHRFMVVSTLLYIVLGWFIVFVWRPLSAEMELTGLIYLIIGGILYSVGSIFYMWRGFPYHHAVWHVFVIAGSAFHFFAILFYIVLA</sequence>
<comment type="caution">
    <text evidence="7">The sequence shown here is derived from an EMBL/GenBank/DDBJ whole genome shotgun (WGS) entry which is preliminary data.</text>
</comment>
<feature type="transmembrane region" description="Helical" evidence="6">
    <location>
        <begin position="76"/>
        <end position="98"/>
    </location>
</feature>
<dbReference type="PANTHER" id="PTHR20855:SF129">
    <property type="entry name" value="HEMOLYSIN-3 HOMOLOG"/>
    <property type="match status" value="1"/>
</dbReference>
<feature type="transmembrane region" description="Helical" evidence="6">
    <location>
        <begin position="130"/>
        <end position="149"/>
    </location>
</feature>
<evidence type="ECO:0000313" key="8">
    <source>
        <dbReference type="Proteomes" id="UP001236723"/>
    </source>
</evidence>
<feature type="transmembrane region" description="Helical" evidence="6">
    <location>
        <begin position="104"/>
        <end position="125"/>
    </location>
</feature>
<dbReference type="PANTHER" id="PTHR20855">
    <property type="entry name" value="ADIPOR/PROGESTIN RECEPTOR-RELATED"/>
    <property type="match status" value="1"/>
</dbReference>
<dbReference type="Proteomes" id="UP001236723">
    <property type="component" value="Unassembled WGS sequence"/>
</dbReference>
<keyword evidence="8" id="KW-1185">Reference proteome</keyword>
<dbReference type="EMBL" id="JAUSUP010000001">
    <property type="protein sequence ID" value="MDQ0350435.1"/>
    <property type="molecule type" value="Genomic_DNA"/>
</dbReference>
<evidence type="ECO:0000256" key="4">
    <source>
        <dbReference type="ARBA" id="ARBA00022989"/>
    </source>
</evidence>
<evidence type="ECO:0000256" key="2">
    <source>
        <dbReference type="ARBA" id="ARBA00008488"/>
    </source>
</evidence>
<evidence type="ECO:0000256" key="3">
    <source>
        <dbReference type="ARBA" id="ARBA00022692"/>
    </source>
</evidence>
<organism evidence="7 8">
    <name type="scientific">Alkalibacillus filiformis</name>
    <dbReference type="NCBI Taxonomy" id="200990"/>
    <lineage>
        <taxon>Bacteria</taxon>
        <taxon>Bacillati</taxon>
        <taxon>Bacillota</taxon>
        <taxon>Bacilli</taxon>
        <taxon>Bacillales</taxon>
        <taxon>Bacillaceae</taxon>
        <taxon>Alkalibacillus</taxon>
    </lineage>
</organism>
<dbReference type="InterPro" id="IPR005744">
    <property type="entry name" value="Hy-lIII"/>
</dbReference>
<dbReference type="NCBIfam" id="TIGR01065">
    <property type="entry name" value="hlyIII"/>
    <property type="match status" value="1"/>
</dbReference>
<evidence type="ECO:0000313" key="7">
    <source>
        <dbReference type="EMBL" id="MDQ0350435.1"/>
    </source>
</evidence>
<name>A0ABU0DQ01_9BACI</name>
<dbReference type="Pfam" id="PF03006">
    <property type="entry name" value="HlyIII"/>
    <property type="match status" value="1"/>
</dbReference>
<keyword evidence="3 6" id="KW-0812">Transmembrane</keyword>
<evidence type="ECO:0000256" key="1">
    <source>
        <dbReference type="ARBA" id="ARBA00004127"/>
    </source>
</evidence>
<feature type="transmembrane region" description="Helical" evidence="6">
    <location>
        <begin position="161"/>
        <end position="180"/>
    </location>
</feature>
<gene>
    <name evidence="7" type="ORF">J2R98_000238</name>
</gene>
<proteinExistence type="inferred from homology"/>
<feature type="transmembrane region" description="Helical" evidence="6">
    <location>
        <begin position="12"/>
        <end position="36"/>
    </location>
</feature>
<feature type="transmembrane region" description="Helical" evidence="6">
    <location>
        <begin position="42"/>
        <end position="64"/>
    </location>
</feature>
<dbReference type="RefSeq" id="WP_307065283.1">
    <property type="nucleotide sequence ID" value="NZ_JAUSUP010000001.1"/>
</dbReference>
<evidence type="ECO:0000256" key="6">
    <source>
        <dbReference type="SAM" id="Phobius"/>
    </source>
</evidence>